<feature type="compositionally biased region" description="Pro residues" evidence="3">
    <location>
        <begin position="251"/>
        <end position="267"/>
    </location>
</feature>
<feature type="region of interest" description="Disordered" evidence="3">
    <location>
        <begin position="247"/>
        <end position="267"/>
    </location>
</feature>
<dbReference type="Pfam" id="PF00118">
    <property type="entry name" value="Cpn60_TCP1"/>
    <property type="match status" value="1"/>
</dbReference>
<dbReference type="GO" id="GO:0140662">
    <property type="term" value="F:ATP-dependent protein folding chaperone"/>
    <property type="evidence" value="ECO:0007669"/>
    <property type="project" value="InterPro"/>
</dbReference>
<dbReference type="InterPro" id="IPR027410">
    <property type="entry name" value="TCP-1-like_intermed_sf"/>
</dbReference>
<organism evidence="5 6">
    <name type="scientific">Amycolatopsis vancoresmycina DSM 44592</name>
    <dbReference type="NCBI Taxonomy" id="1292037"/>
    <lineage>
        <taxon>Bacteria</taxon>
        <taxon>Bacillati</taxon>
        <taxon>Actinomycetota</taxon>
        <taxon>Actinomycetes</taxon>
        <taxon>Pseudonocardiales</taxon>
        <taxon>Pseudonocardiaceae</taxon>
        <taxon>Amycolatopsis</taxon>
    </lineage>
</organism>
<dbReference type="eggNOG" id="COG4249">
    <property type="taxonomic scope" value="Bacteria"/>
</dbReference>
<dbReference type="InterPro" id="IPR027413">
    <property type="entry name" value="GROEL-like_equatorial_sf"/>
</dbReference>
<dbReference type="InterPro" id="IPR001844">
    <property type="entry name" value="Cpn60/GroEL"/>
</dbReference>
<dbReference type="SUPFAM" id="SSF52129">
    <property type="entry name" value="Caspase-like"/>
    <property type="match status" value="1"/>
</dbReference>
<keyword evidence="6" id="KW-1185">Reference proteome</keyword>
<comment type="caution">
    <text evidence="5">The sequence shown here is derived from an EMBL/GenBank/DDBJ whole genome shotgun (WGS) entry which is preliminary data.</text>
</comment>
<evidence type="ECO:0000256" key="2">
    <source>
        <dbReference type="ARBA" id="ARBA00023186"/>
    </source>
</evidence>
<reference evidence="5 6" key="1">
    <citation type="submission" date="2013-02" db="EMBL/GenBank/DDBJ databases">
        <title>Draft genome sequence of Amycolatopsis vancoresmycina strain DSM 44592T.</title>
        <authorList>
            <person name="Kumar S."/>
            <person name="Kaur N."/>
            <person name="Kaur C."/>
            <person name="Raghava G.P.S."/>
            <person name="Mayilraj S."/>
        </authorList>
    </citation>
    <scope>NUCLEOTIDE SEQUENCE [LARGE SCALE GENOMIC DNA]</scope>
    <source>
        <strain evidence="5 6">DSM 44592</strain>
    </source>
</reference>
<dbReference type="NCBIfam" id="NF047832">
    <property type="entry name" value="caspase_w_EACC1"/>
    <property type="match status" value="1"/>
</dbReference>
<accession>R1FWV4</accession>
<dbReference type="EMBL" id="AOUO01000580">
    <property type="protein sequence ID" value="EOD63868.1"/>
    <property type="molecule type" value="Genomic_DNA"/>
</dbReference>
<dbReference type="SUPFAM" id="SSF52029">
    <property type="entry name" value="GroEL apical domain-like"/>
    <property type="match status" value="1"/>
</dbReference>
<dbReference type="Pfam" id="PF00656">
    <property type="entry name" value="Peptidase_C14"/>
    <property type="match status" value="1"/>
</dbReference>
<dbReference type="PANTHER" id="PTHR45633">
    <property type="entry name" value="60 KDA HEAT SHOCK PROTEIN, MITOCHONDRIAL"/>
    <property type="match status" value="1"/>
</dbReference>
<name>R1FWV4_9PSEU</name>
<evidence type="ECO:0000256" key="1">
    <source>
        <dbReference type="ARBA" id="ARBA00006607"/>
    </source>
</evidence>
<evidence type="ECO:0000259" key="4">
    <source>
        <dbReference type="Pfam" id="PF00656"/>
    </source>
</evidence>
<dbReference type="GO" id="GO:0005524">
    <property type="term" value="F:ATP binding"/>
    <property type="evidence" value="ECO:0007669"/>
    <property type="project" value="InterPro"/>
</dbReference>
<proteinExistence type="inferred from homology"/>
<evidence type="ECO:0000313" key="5">
    <source>
        <dbReference type="EMBL" id="EOD63868.1"/>
    </source>
</evidence>
<dbReference type="InterPro" id="IPR011600">
    <property type="entry name" value="Pept_C14_caspase"/>
</dbReference>
<dbReference type="Gene3D" id="3.30.260.10">
    <property type="entry name" value="TCP-1-like chaperonin intermediate domain"/>
    <property type="match status" value="1"/>
</dbReference>
<dbReference type="SUPFAM" id="SSF48592">
    <property type="entry name" value="GroEL equatorial domain-like"/>
    <property type="match status" value="1"/>
</dbReference>
<dbReference type="Gene3D" id="1.10.560.10">
    <property type="entry name" value="GroEL-like equatorial domain"/>
    <property type="match status" value="1"/>
</dbReference>
<evidence type="ECO:0000313" key="6">
    <source>
        <dbReference type="Proteomes" id="UP000014139"/>
    </source>
</evidence>
<protein>
    <submittedName>
        <fullName evidence="5">Mov34/MPN/PAD-1 family protein</fullName>
    </submittedName>
</protein>
<dbReference type="RefSeq" id="WP_004559362.1">
    <property type="nucleotide sequence ID" value="NZ_AOUO01000580.1"/>
</dbReference>
<dbReference type="PATRIC" id="fig|1292037.4.peg.6551"/>
<dbReference type="InterPro" id="IPR029030">
    <property type="entry name" value="Caspase-like_dom_sf"/>
</dbReference>
<dbReference type="AlphaFoldDB" id="R1FWV4"/>
<gene>
    <name evidence="5" type="ORF">H480_34881</name>
</gene>
<dbReference type="Gene3D" id="3.50.7.10">
    <property type="entry name" value="GroEL"/>
    <property type="match status" value="1"/>
</dbReference>
<dbReference type="eggNOG" id="COG0459">
    <property type="taxonomic scope" value="Bacteria"/>
</dbReference>
<dbReference type="InterPro" id="IPR002423">
    <property type="entry name" value="Cpn60/GroEL/TCP-1"/>
</dbReference>
<dbReference type="GO" id="GO:0006508">
    <property type="term" value="P:proteolysis"/>
    <property type="evidence" value="ECO:0007669"/>
    <property type="project" value="InterPro"/>
</dbReference>
<dbReference type="Gene3D" id="3.40.50.1460">
    <property type="match status" value="1"/>
</dbReference>
<evidence type="ECO:0000256" key="3">
    <source>
        <dbReference type="SAM" id="MobiDB-lite"/>
    </source>
</evidence>
<dbReference type="GO" id="GO:0042026">
    <property type="term" value="P:protein refolding"/>
    <property type="evidence" value="ECO:0007669"/>
    <property type="project" value="InterPro"/>
</dbReference>
<dbReference type="OrthoDB" id="3542505at2"/>
<comment type="similarity">
    <text evidence="1">Belongs to the chaperonin (HSP60) family.</text>
</comment>
<sequence>MSDSLPDPKRSRAILIGVDSTPRHPGLTPLPTVRNNVADLAAVLTDPDVWGLDAANCVVPSNVADARKLASTLERVAGEATDTLVVYFAGHGLPDTDDGELILAVGDMTDESPKFTGLRYAWVREAVRRAPARRLIVVLDCCFSGRALHTMSDPASVVAGQLEIDGTYVLTSSPRNSPSMAPPGARHTAFTGSLVEVLGQGIADGPERLRMTDIYDRVLRDMVIGGFPRPQQLGTNRVGHLELVRNRAWQSPPPPPPPVRRPAPSKPARPAVFDEIAETTAAIRRSIGTAHGDDVLRITGGGPLQDLAEAMRRQFGDGAKTAALLTGEILSEAVREVESGAEPAALLRDLERCVAGLRRPLSAMATPVHTAAGLETVLRTALGHDEVAATTAAAIHRAGPGNVEVGLATGGTPRMELTSRLTFTSKLIAPNAAATPVILDDPVVLLSETKDVDTRSIGRAATPRERRPLLVVAPWIAPYLVKRLMFLAAQVVVIFPAQAPVAAATLAGLAKLTGTGVGDARPGRAHRVLVTASTTTVMAGNAPELADTGRAVVRVEPAVVPIAVRALAIASAVSNGGVVPGAGTALSAVRTHLAGDGPAGRILHRSLGSPCLEIMRNTHTRADAVPPAIGDPLATVEGGLRHAIATVARFLTRHG</sequence>
<dbReference type="InterPro" id="IPR027409">
    <property type="entry name" value="GroEL-like_apical_dom_sf"/>
</dbReference>
<feature type="domain" description="Peptidase C14 caspase" evidence="4">
    <location>
        <begin position="11"/>
        <end position="222"/>
    </location>
</feature>
<dbReference type="Proteomes" id="UP000014139">
    <property type="component" value="Unassembled WGS sequence"/>
</dbReference>
<keyword evidence="2" id="KW-0143">Chaperone</keyword>
<dbReference type="GO" id="GO:0004197">
    <property type="term" value="F:cysteine-type endopeptidase activity"/>
    <property type="evidence" value="ECO:0007669"/>
    <property type="project" value="InterPro"/>
</dbReference>